<dbReference type="InterPro" id="IPR000408">
    <property type="entry name" value="Reg_chr_condens"/>
</dbReference>
<dbReference type="GO" id="GO:0016567">
    <property type="term" value="P:protein ubiquitination"/>
    <property type="evidence" value="ECO:0007669"/>
    <property type="project" value="TreeGrafter"/>
</dbReference>
<keyword evidence="4" id="KW-0677">Repeat</keyword>
<proteinExistence type="predicted"/>
<dbReference type="Gene3D" id="3.30.2160.10">
    <property type="entry name" value="Hect, E3 ligase catalytic domain"/>
    <property type="match status" value="1"/>
</dbReference>
<reference evidence="9" key="2">
    <citation type="submission" date="2023-03" db="EMBL/GenBank/DDBJ databases">
        <authorList>
            <person name="Inwood S.N."/>
            <person name="Skelly J.G."/>
            <person name="Guhlin J."/>
            <person name="Harrop T.W.R."/>
            <person name="Goldson S.G."/>
            <person name="Dearden P.K."/>
        </authorList>
    </citation>
    <scope>NUCLEOTIDE SEQUENCE</scope>
    <source>
        <strain evidence="9">Irish</strain>
        <tissue evidence="9">Whole body</tissue>
    </source>
</reference>
<dbReference type="InterPro" id="IPR009091">
    <property type="entry name" value="RCC1/BLIP-II"/>
</dbReference>
<dbReference type="InterPro" id="IPR000569">
    <property type="entry name" value="HECT_dom"/>
</dbReference>
<evidence type="ECO:0000256" key="2">
    <source>
        <dbReference type="ARBA" id="ARBA00022490"/>
    </source>
</evidence>
<organism evidence="9 10">
    <name type="scientific">Microctonus aethiopoides</name>
    <dbReference type="NCBI Taxonomy" id="144406"/>
    <lineage>
        <taxon>Eukaryota</taxon>
        <taxon>Metazoa</taxon>
        <taxon>Ecdysozoa</taxon>
        <taxon>Arthropoda</taxon>
        <taxon>Hexapoda</taxon>
        <taxon>Insecta</taxon>
        <taxon>Pterygota</taxon>
        <taxon>Neoptera</taxon>
        <taxon>Endopterygota</taxon>
        <taxon>Hymenoptera</taxon>
        <taxon>Apocrita</taxon>
        <taxon>Ichneumonoidea</taxon>
        <taxon>Braconidae</taxon>
        <taxon>Euphorinae</taxon>
        <taxon>Microctonus</taxon>
    </lineage>
</organism>
<feature type="repeat" description="RCC1" evidence="7">
    <location>
        <begin position="255"/>
        <end position="307"/>
    </location>
</feature>
<dbReference type="Proteomes" id="UP001168990">
    <property type="component" value="Unassembled WGS sequence"/>
</dbReference>
<dbReference type="GO" id="GO:0009966">
    <property type="term" value="P:regulation of signal transduction"/>
    <property type="evidence" value="ECO:0007669"/>
    <property type="project" value="UniProtKB-ARBA"/>
</dbReference>
<dbReference type="GO" id="GO:0006511">
    <property type="term" value="P:ubiquitin-dependent protein catabolic process"/>
    <property type="evidence" value="ECO:0007669"/>
    <property type="project" value="TreeGrafter"/>
</dbReference>
<feature type="repeat" description="RCC1" evidence="7">
    <location>
        <begin position="361"/>
        <end position="433"/>
    </location>
</feature>
<dbReference type="AlphaFoldDB" id="A0AA39C5S7"/>
<evidence type="ECO:0000256" key="1">
    <source>
        <dbReference type="ARBA" id="ARBA00004496"/>
    </source>
</evidence>
<dbReference type="GO" id="GO:0061630">
    <property type="term" value="F:ubiquitin protein ligase activity"/>
    <property type="evidence" value="ECO:0007669"/>
    <property type="project" value="TreeGrafter"/>
</dbReference>
<dbReference type="FunFam" id="3.30.2410.10:FF:000003">
    <property type="entry name" value="probable E3 ubiquitin-protein ligase HERC4 isoform X1"/>
    <property type="match status" value="1"/>
</dbReference>
<feature type="domain" description="HECT" evidence="8">
    <location>
        <begin position="778"/>
        <end position="1104"/>
    </location>
</feature>
<gene>
    <name evidence="9" type="ORF">PV328_011655</name>
</gene>
<dbReference type="SMART" id="SM00119">
    <property type="entry name" value="HECTc"/>
    <property type="match status" value="1"/>
</dbReference>
<evidence type="ECO:0000259" key="8">
    <source>
        <dbReference type="PROSITE" id="PS50237"/>
    </source>
</evidence>
<dbReference type="PROSITE" id="PS00626">
    <property type="entry name" value="RCC1_2"/>
    <property type="match status" value="2"/>
</dbReference>
<dbReference type="Pfam" id="PF00632">
    <property type="entry name" value="HECT"/>
    <property type="match status" value="1"/>
</dbReference>
<evidence type="ECO:0000313" key="10">
    <source>
        <dbReference type="Proteomes" id="UP001168990"/>
    </source>
</evidence>
<dbReference type="InterPro" id="IPR058923">
    <property type="entry name" value="RCC1-like_dom"/>
</dbReference>
<feature type="repeat" description="RCC1" evidence="7">
    <location>
        <begin position="149"/>
        <end position="201"/>
    </location>
</feature>
<feature type="repeat" description="RCC1" evidence="7">
    <location>
        <begin position="45"/>
        <end position="98"/>
    </location>
</feature>
<dbReference type="PROSITE" id="PS50012">
    <property type="entry name" value="RCC1_3"/>
    <property type="match status" value="7"/>
</dbReference>
<evidence type="ECO:0000256" key="4">
    <source>
        <dbReference type="ARBA" id="ARBA00022737"/>
    </source>
</evidence>
<dbReference type="PROSITE" id="PS50237">
    <property type="entry name" value="HECT"/>
    <property type="match status" value="1"/>
</dbReference>
<dbReference type="Gene3D" id="3.90.1750.10">
    <property type="entry name" value="Hect, E3 ligase catalytic domains"/>
    <property type="match status" value="1"/>
</dbReference>
<protein>
    <recommendedName>
        <fullName evidence="8">HECT domain-containing protein</fullName>
    </recommendedName>
</protein>
<dbReference type="Gene3D" id="2.130.10.30">
    <property type="entry name" value="Regulator of chromosome condensation 1/beta-lactamase-inhibitor protein II"/>
    <property type="match status" value="3"/>
</dbReference>
<dbReference type="EMBL" id="JAQQBS010001425">
    <property type="protein sequence ID" value="KAK0157984.1"/>
    <property type="molecule type" value="Genomic_DNA"/>
</dbReference>
<dbReference type="InterPro" id="IPR035983">
    <property type="entry name" value="Hect_E3_ubiquitin_ligase"/>
</dbReference>
<dbReference type="GO" id="GO:0005737">
    <property type="term" value="C:cytoplasm"/>
    <property type="evidence" value="ECO:0007669"/>
    <property type="project" value="UniProtKB-SubCell"/>
</dbReference>
<dbReference type="InterPro" id="IPR051709">
    <property type="entry name" value="Ub-ligase/GTPase-reg"/>
</dbReference>
<dbReference type="PRINTS" id="PR00633">
    <property type="entry name" value="RCCNDNSATION"/>
</dbReference>
<evidence type="ECO:0000256" key="7">
    <source>
        <dbReference type="PROSITE-ProRule" id="PRU00235"/>
    </source>
</evidence>
<dbReference type="SUPFAM" id="SSF50985">
    <property type="entry name" value="RCC1/BLIP-II"/>
    <property type="match status" value="1"/>
</dbReference>
<dbReference type="CDD" id="cd00078">
    <property type="entry name" value="HECTc"/>
    <property type="match status" value="1"/>
</dbReference>
<evidence type="ECO:0000256" key="3">
    <source>
        <dbReference type="ARBA" id="ARBA00022679"/>
    </source>
</evidence>
<feature type="repeat" description="RCC1" evidence="7">
    <location>
        <begin position="202"/>
        <end position="254"/>
    </location>
</feature>
<sequence>MASRPKRRCLDSDTNIKILEIQPPFIVTNTPITATTIKNREEKLPEMFCWGSTVHGELGLGGIEDENILVPRELNFNKATEIKQISCGDNFTVVLTNNGQIYSCGNNDLGQLGHDKPRKRLELISSLDAFVFKRIACGANFTLAINEWGHLFSWGCNHDGQLGLNTDLSIEFTPRMVKALGSVVIIQVACGVKHAIALANNGDLYSWGANDEGQLGLGPDVKMEHKPTQITSLAGIPIAFIACGGYHTIVVSKSGAIYAWGRNTFGQLGINNIECNISRPCQLRTVRNAKVRYVSCGEDFSAFLTMDGGVFTCGAGMYGQLGHGSTTNEILPRQVMELMGTVVTQICCGKRHMLALVPSRGRIYAWGLGGGGQLGTRITRTVSTPQVVLGPWVSPNGTTIYKVDTLPLSDYSVNCVVRRIYCGGDHCFVTVTKRDDNIPPDDWRNLDESTQILTLTEKNLSACQRIPMGMTLDDELITYLETVFRHQACINASFLLANDAHYGCSSKHSGIDVDQASRIFGMISDLQNNTIQELIFTSITEGLIPSFVKSPPDVETLRIYVTLPLYHNFPQPTNYKSIQIPFAQALINLKSEARKIVGLWWCKAPIQVFHRLIRTYKAVILFLMKQSRRDNYSLKLTLDMLQFIYKLNQTEIDNGVGRVPYEVFHLPELNDLMDIRTEYMSWLALTHDLNFRDSNSNNSVYFCNYPFLFNAEMKILLLETDQAIQRHSAMTDAAARAITFITNPFLNNDPRQMSQYFMLNVSRENIVADTLRELSEHDSRDLKKPLRVKFHGEEAEDAGGVQKEFLLLLLQEILDPKYGMFKQYEETRTIWFNEDSLEDETMYFLIGTLCGLAIYNFIIINLPFPLALYKKLLHEPVTFSDLKDLSPTLANSLQSILDYNEPDIEEVFGIYFEVTRQVYGEKRIYELIPGGSKIPLTLENKKEFVDLYVNYIFNESVKSQFEAFHKGFHKVCGGRVLELFHSNELMAVIVGNENYDWRELQDNTTYKEGYTKDDPTIEMFWQVFHELELEEKKKFLLFLTGSDRIPIQGMKAIKIFIQPMSDERCLPVAHTCFNLLDLPRYQTRERLRYKLLQAIQQTQGFSLV</sequence>
<comment type="subcellular location">
    <subcellularLocation>
        <location evidence="1">Cytoplasm</location>
    </subcellularLocation>
</comment>
<dbReference type="SUPFAM" id="SSF56204">
    <property type="entry name" value="Hect, E3 ligase catalytic domain"/>
    <property type="match status" value="1"/>
</dbReference>
<evidence type="ECO:0000256" key="6">
    <source>
        <dbReference type="PROSITE-ProRule" id="PRU00104"/>
    </source>
</evidence>
<reference evidence="9" key="1">
    <citation type="journal article" date="2023" name="bioRxiv">
        <title>Scaffold-level genome assemblies of two parasitoid biocontrol wasps reveal the parthenogenesis mechanism and an associated novel virus.</title>
        <authorList>
            <person name="Inwood S."/>
            <person name="Skelly J."/>
            <person name="Guhlin J."/>
            <person name="Harrop T."/>
            <person name="Goldson S."/>
            <person name="Dearden P."/>
        </authorList>
    </citation>
    <scope>NUCLEOTIDE SEQUENCE</scope>
    <source>
        <strain evidence="9">Irish</strain>
        <tissue evidence="9">Whole body</tissue>
    </source>
</reference>
<dbReference type="PANTHER" id="PTHR45622">
    <property type="entry name" value="UBIQUITIN-PROTEIN LIGASE E3A-RELATED"/>
    <property type="match status" value="1"/>
</dbReference>
<name>A0AA39C5S7_9HYME</name>
<comment type="caution">
    <text evidence="9">The sequence shown here is derived from an EMBL/GenBank/DDBJ whole genome shotgun (WGS) entry which is preliminary data.</text>
</comment>
<evidence type="ECO:0000256" key="5">
    <source>
        <dbReference type="ARBA" id="ARBA00022786"/>
    </source>
</evidence>
<feature type="repeat" description="RCC1" evidence="7">
    <location>
        <begin position="308"/>
        <end position="359"/>
    </location>
</feature>
<keyword evidence="10" id="KW-1185">Reference proteome</keyword>
<dbReference type="EMBL" id="JAQQBS010001425">
    <property type="protein sequence ID" value="KAK0157985.1"/>
    <property type="molecule type" value="Genomic_DNA"/>
</dbReference>
<dbReference type="Pfam" id="PF25390">
    <property type="entry name" value="WD40_RLD"/>
    <property type="match status" value="1"/>
</dbReference>
<feature type="active site" description="Glycyl thioester intermediate" evidence="6">
    <location>
        <position position="1072"/>
    </location>
</feature>
<keyword evidence="3" id="KW-0808">Transferase</keyword>
<dbReference type="PANTHER" id="PTHR45622:SF76">
    <property type="entry name" value="HECT AND RLD DOMAIN CONTAINING E3 UBIQUITIN LIGASE 4, ISOFORM C"/>
    <property type="match status" value="1"/>
</dbReference>
<dbReference type="Gene3D" id="3.30.2410.10">
    <property type="entry name" value="Hect, E3 ligase catalytic domain"/>
    <property type="match status" value="1"/>
</dbReference>
<feature type="repeat" description="RCC1" evidence="7">
    <location>
        <begin position="99"/>
        <end position="148"/>
    </location>
</feature>
<accession>A0AA39C5S7</accession>
<keyword evidence="5 6" id="KW-0833">Ubl conjugation pathway</keyword>
<keyword evidence="2" id="KW-0963">Cytoplasm</keyword>
<evidence type="ECO:0000313" key="9">
    <source>
        <dbReference type="EMBL" id="KAK0157985.1"/>
    </source>
</evidence>
<dbReference type="FunFam" id="3.30.2160.10:FF:000004">
    <property type="entry name" value="probable E3 ubiquitin-protein ligase HERC4 isoform X1"/>
    <property type="match status" value="1"/>
</dbReference>